<feature type="binding site" evidence="6">
    <location>
        <position position="138"/>
    </location>
    <ligand>
        <name>Zn(2+)</name>
        <dbReference type="ChEBI" id="CHEBI:29105"/>
    </ligand>
</feature>
<feature type="transmembrane region" description="Helical" evidence="7">
    <location>
        <begin position="284"/>
        <end position="304"/>
    </location>
</feature>
<sequence>DCDRTNNLMKNLIRGPYSMGEETEEKKEKATNCDEIYHEKAKRLFTYKEAPEYIKHNSFILSGYRGILNTQLCLESMFWWTNETINIWSHIFGFVLFVAVAIRDVWSLDVYAQACDKFIVGFVLVCFQMCMLLSALYHTFSCRSERDCDFFLSFDLFGIALSLLAIYTSGIYYAFWCTPTLRYFYTITVTVIFVMAMALHVPSFNVNSNVKMLVFVAWAAYGVVPTFHWAVHMGGLDNPLVLLLLPKVVGMYIISGTAFLIYVTKVPERFYTGKFDYFGHSHQWWHILIVAALYYWHCTGMIYLEYRFNHVCANPGVII</sequence>
<feature type="transmembrane region" description="Helical" evidence="7">
    <location>
        <begin position="87"/>
        <end position="106"/>
    </location>
</feature>
<comment type="caution">
    <text evidence="8">The sequence shown here is derived from an EMBL/GenBank/DDBJ whole genome shotgun (WGS) entry which is preliminary data.</text>
</comment>
<evidence type="ECO:0000256" key="4">
    <source>
        <dbReference type="ARBA" id="ARBA00022989"/>
    </source>
</evidence>
<keyword evidence="3 7" id="KW-0812">Transmembrane</keyword>
<keyword evidence="9" id="KW-1185">Reference proteome</keyword>
<dbReference type="AlphaFoldDB" id="A0A482VS97"/>
<evidence type="ECO:0000256" key="1">
    <source>
        <dbReference type="ARBA" id="ARBA00004141"/>
    </source>
</evidence>
<dbReference type="Pfam" id="PF03006">
    <property type="entry name" value="HlyIII"/>
    <property type="match status" value="1"/>
</dbReference>
<evidence type="ECO:0000256" key="7">
    <source>
        <dbReference type="SAM" id="Phobius"/>
    </source>
</evidence>
<feature type="transmembrane region" description="Helical" evidence="7">
    <location>
        <begin position="213"/>
        <end position="231"/>
    </location>
</feature>
<feature type="non-terminal residue" evidence="8">
    <location>
        <position position="1"/>
    </location>
</feature>
<accession>A0A482VS97</accession>
<feature type="transmembrane region" description="Helical" evidence="7">
    <location>
        <begin position="243"/>
        <end position="263"/>
    </location>
</feature>
<keyword evidence="8" id="KW-0675">Receptor</keyword>
<dbReference type="InterPro" id="IPR004254">
    <property type="entry name" value="AdipoR/HlyIII-related"/>
</dbReference>
<feature type="binding site" evidence="6">
    <location>
        <position position="282"/>
    </location>
    <ligand>
        <name>Zn(2+)</name>
        <dbReference type="ChEBI" id="CHEBI:29105"/>
    </ligand>
</feature>
<dbReference type="GO" id="GO:0038023">
    <property type="term" value="F:signaling receptor activity"/>
    <property type="evidence" value="ECO:0007669"/>
    <property type="project" value="TreeGrafter"/>
</dbReference>
<feature type="binding site" evidence="6">
    <location>
        <position position="286"/>
    </location>
    <ligand>
        <name>Zn(2+)</name>
        <dbReference type="ChEBI" id="CHEBI:29105"/>
    </ligand>
</feature>
<feature type="transmembrane region" description="Helical" evidence="7">
    <location>
        <begin position="181"/>
        <end position="201"/>
    </location>
</feature>
<keyword evidence="6" id="KW-0479">Metal-binding</keyword>
<comment type="subcellular location">
    <subcellularLocation>
        <location evidence="1">Membrane</location>
        <topology evidence="1">Multi-pass membrane protein</topology>
    </subcellularLocation>
</comment>
<feature type="transmembrane region" description="Helical" evidence="7">
    <location>
        <begin position="150"/>
        <end position="175"/>
    </location>
</feature>
<dbReference type="OrthoDB" id="529367at2759"/>
<dbReference type="GO" id="GO:0046872">
    <property type="term" value="F:metal ion binding"/>
    <property type="evidence" value="ECO:0007669"/>
    <property type="project" value="UniProtKB-KW"/>
</dbReference>
<feature type="transmembrane region" description="Helical" evidence="7">
    <location>
        <begin position="118"/>
        <end position="138"/>
    </location>
</feature>
<evidence type="ECO:0000256" key="3">
    <source>
        <dbReference type="ARBA" id="ARBA00022692"/>
    </source>
</evidence>
<evidence type="ECO:0000313" key="8">
    <source>
        <dbReference type="EMBL" id="RZC35238.1"/>
    </source>
</evidence>
<comment type="similarity">
    <text evidence="2">Belongs to the ADIPOR family.</text>
</comment>
<name>A0A482VS97_ASBVE</name>
<keyword evidence="6" id="KW-0862">Zinc</keyword>
<dbReference type="STRING" id="1661398.A0A482VS97"/>
<organism evidence="8 9">
    <name type="scientific">Asbolus verrucosus</name>
    <name type="common">Desert ironclad beetle</name>
    <dbReference type="NCBI Taxonomy" id="1661398"/>
    <lineage>
        <taxon>Eukaryota</taxon>
        <taxon>Metazoa</taxon>
        <taxon>Ecdysozoa</taxon>
        <taxon>Arthropoda</taxon>
        <taxon>Hexapoda</taxon>
        <taxon>Insecta</taxon>
        <taxon>Pterygota</taxon>
        <taxon>Neoptera</taxon>
        <taxon>Endopterygota</taxon>
        <taxon>Coleoptera</taxon>
        <taxon>Polyphaga</taxon>
        <taxon>Cucujiformia</taxon>
        <taxon>Tenebrionidae</taxon>
        <taxon>Pimeliinae</taxon>
        <taxon>Asbolus</taxon>
    </lineage>
</organism>
<dbReference type="GO" id="GO:0016020">
    <property type="term" value="C:membrane"/>
    <property type="evidence" value="ECO:0007669"/>
    <property type="project" value="UniProtKB-SubCell"/>
</dbReference>
<reference evidence="8 9" key="1">
    <citation type="submission" date="2017-03" db="EMBL/GenBank/DDBJ databases">
        <title>Genome of the blue death feigning beetle - Asbolus verrucosus.</title>
        <authorList>
            <person name="Rider S.D."/>
        </authorList>
    </citation>
    <scope>NUCLEOTIDE SEQUENCE [LARGE SCALE GENOMIC DNA]</scope>
    <source>
        <strain evidence="8">Butters</strain>
        <tissue evidence="8">Head and leg muscle</tissue>
    </source>
</reference>
<dbReference type="Proteomes" id="UP000292052">
    <property type="component" value="Unassembled WGS sequence"/>
</dbReference>
<dbReference type="PANTHER" id="PTHR20855:SF15">
    <property type="entry name" value="PROGESTIN AND ADIPOQ RECEPTOR FAMILY MEMBER 3"/>
    <property type="match status" value="1"/>
</dbReference>
<dbReference type="PANTHER" id="PTHR20855">
    <property type="entry name" value="ADIPOR/PROGESTIN RECEPTOR-RELATED"/>
    <property type="match status" value="1"/>
</dbReference>
<evidence type="ECO:0000256" key="5">
    <source>
        <dbReference type="ARBA" id="ARBA00023136"/>
    </source>
</evidence>
<proteinExistence type="inferred from homology"/>
<keyword evidence="5 7" id="KW-0472">Membrane</keyword>
<gene>
    <name evidence="8" type="ORF">BDFB_003932</name>
</gene>
<protein>
    <submittedName>
        <fullName evidence="8">Progestin and adipoQ receptor family member 3</fullName>
    </submittedName>
</protein>
<dbReference type="EMBL" id="QDEB01072740">
    <property type="protein sequence ID" value="RZC35238.1"/>
    <property type="molecule type" value="Genomic_DNA"/>
</dbReference>
<evidence type="ECO:0000256" key="2">
    <source>
        <dbReference type="ARBA" id="ARBA00007018"/>
    </source>
</evidence>
<evidence type="ECO:0000313" key="9">
    <source>
        <dbReference type="Proteomes" id="UP000292052"/>
    </source>
</evidence>
<keyword evidence="4 7" id="KW-1133">Transmembrane helix</keyword>
<evidence type="ECO:0000256" key="6">
    <source>
        <dbReference type="PIRSR" id="PIRSR604254-1"/>
    </source>
</evidence>